<proteinExistence type="inferred from homology"/>
<dbReference type="InterPro" id="IPR041522">
    <property type="entry name" value="CdaR_GGDEF"/>
</dbReference>
<dbReference type="SUPFAM" id="SSF55781">
    <property type="entry name" value="GAF domain-like"/>
    <property type="match status" value="2"/>
</dbReference>
<protein>
    <submittedName>
        <fullName evidence="3">Helix-turn-helix domain-containing protein</fullName>
    </submittedName>
</protein>
<dbReference type="Gene3D" id="1.10.10.2840">
    <property type="entry name" value="PucR C-terminal helix-turn-helix domain"/>
    <property type="match status" value="1"/>
</dbReference>
<evidence type="ECO:0000313" key="4">
    <source>
        <dbReference type="Proteomes" id="UP001256827"/>
    </source>
</evidence>
<dbReference type="EMBL" id="CP134050">
    <property type="protein sequence ID" value="WNC15929.1"/>
    <property type="molecule type" value="Genomic_DNA"/>
</dbReference>
<accession>A0ABY9T8X8</accession>
<dbReference type="Gene3D" id="3.30.450.40">
    <property type="match status" value="2"/>
</dbReference>
<gene>
    <name evidence="3" type="ORF">RGB73_06320</name>
</gene>
<evidence type="ECO:0000256" key="1">
    <source>
        <dbReference type="ARBA" id="ARBA00006754"/>
    </source>
</evidence>
<keyword evidence="4" id="KW-1185">Reference proteome</keyword>
<dbReference type="InterPro" id="IPR003018">
    <property type="entry name" value="GAF"/>
</dbReference>
<dbReference type="InterPro" id="IPR025736">
    <property type="entry name" value="PucR_C-HTH_dom"/>
</dbReference>
<dbReference type="PANTHER" id="PTHR33744">
    <property type="entry name" value="CARBOHYDRATE DIACID REGULATOR"/>
    <property type="match status" value="1"/>
</dbReference>
<name>A0ABY9T8X8_BREBE</name>
<dbReference type="InterPro" id="IPR029016">
    <property type="entry name" value="GAF-like_dom_sf"/>
</dbReference>
<dbReference type="RefSeq" id="WP_310770146.1">
    <property type="nucleotide sequence ID" value="NZ_CP134050.1"/>
</dbReference>
<dbReference type="Pfam" id="PF17853">
    <property type="entry name" value="GGDEF_2"/>
    <property type="match status" value="1"/>
</dbReference>
<dbReference type="SMART" id="SM00065">
    <property type="entry name" value="GAF"/>
    <property type="match status" value="1"/>
</dbReference>
<evidence type="ECO:0000313" key="3">
    <source>
        <dbReference type="EMBL" id="WNC15929.1"/>
    </source>
</evidence>
<evidence type="ECO:0000259" key="2">
    <source>
        <dbReference type="SMART" id="SM00065"/>
    </source>
</evidence>
<organism evidence="3 4">
    <name type="scientific">Brevibacillus brevis</name>
    <name type="common">Bacillus brevis</name>
    <dbReference type="NCBI Taxonomy" id="1393"/>
    <lineage>
        <taxon>Bacteria</taxon>
        <taxon>Bacillati</taxon>
        <taxon>Bacillota</taxon>
        <taxon>Bacilli</taxon>
        <taxon>Bacillales</taxon>
        <taxon>Paenibacillaceae</taxon>
        <taxon>Brevibacillus</taxon>
    </lineage>
</organism>
<sequence length="735" mass="85024">MVDDKKQSALVERLNTHLRKTARQLIQFDTLDETLLFLVNSFWKQFSCDYVSIILLEGERLYKKVAKGKGDSFEAIFPLNRTGCSSRFLESPVWCYDIIKADERCPFYESIEAERFATWFTVPIKEQDSDSYGVCLIGFRSFVPLFEDANKLFVEFGKDIVSAIGLAMNKQKEKKKMEGMAWLQENVYLGSSLEKLVGSAVERAGKGTEAEAACIYLYDEAKGCFVLHPVAYGTVNLPTVIKVEHNYRLHEYFPYLDRHGDSEITVPLIVHLKTVGVLHVWKKQHQRFTEEDAELLYLISSHVSVLIENARLYKNEQESKSRLAKFMEHQKELVKQTLVGEGFQEITSSLSQMMERTVILFDRFVRPMVFAPIDAPDHVIQSMAQKAAAENKAIRKSSGMELWFSAEDGRELGLFPIRGGGELLGYLGIQIQKDDVDAVLHMTLNHALNVYATQFIKQKLILDAKDQVKESFLNQLFVPHIQDKERVIQYANLFKLNVFEPHKVAIISFSFAESMEKESDLMEIEAKKTLIWERFREHLSRHYPGIVASRKEGLFILIVQDQKGREEQLDWERVYHQLKKITLSHEKRGKIYIGISSSTQKIDDFYRCYKEALQALKIAESRFQHKGFIDFDSLGSYIVLSNLQDPMIAELFIDNYLGPLLKYGKGKGKELFDTLRAYLVMNGNLKDTSEHLFIHRSSLKYRLERISELLKVDLEDAEERFNLMLAYKLHDFYRL</sequence>
<dbReference type="InterPro" id="IPR042070">
    <property type="entry name" value="PucR_C-HTH_sf"/>
</dbReference>
<dbReference type="Pfam" id="PF13556">
    <property type="entry name" value="HTH_30"/>
    <property type="match status" value="1"/>
</dbReference>
<dbReference type="InterPro" id="IPR051448">
    <property type="entry name" value="CdaR-like_regulators"/>
</dbReference>
<feature type="domain" description="GAF" evidence="2">
    <location>
        <begin position="192"/>
        <end position="317"/>
    </location>
</feature>
<reference evidence="3 4" key="1">
    <citation type="submission" date="2023-09" db="EMBL/GenBank/DDBJ databases">
        <title>Complete Genome and Methylome dissection of Bacillus brevis NEB573 original source of BbsI restriction endonuclease.</title>
        <authorList>
            <person name="Fomenkov A."/>
            <person name="Roberts R.D."/>
        </authorList>
    </citation>
    <scope>NUCLEOTIDE SEQUENCE [LARGE SCALE GENOMIC DNA]</scope>
    <source>
        <strain evidence="3 4">NEB573</strain>
    </source>
</reference>
<comment type="similarity">
    <text evidence="1">Belongs to the CdaR family.</text>
</comment>
<dbReference type="Proteomes" id="UP001256827">
    <property type="component" value="Chromosome"/>
</dbReference>
<dbReference type="PANTHER" id="PTHR33744:SF1">
    <property type="entry name" value="DNA-BINDING TRANSCRIPTIONAL ACTIVATOR ADER"/>
    <property type="match status" value="1"/>
</dbReference>